<keyword evidence="1" id="KW-0732">Signal</keyword>
<dbReference type="PANTHER" id="PTHR46310:SF7">
    <property type="entry name" value="AMIDASE 1"/>
    <property type="match status" value="1"/>
</dbReference>
<dbReference type="OrthoDB" id="5423360at2759"/>
<dbReference type="PANTHER" id="PTHR46310">
    <property type="entry name" value="AMIDASE 1"/>
    <property type="match status" value="1"/>
</dbReference>
<dbReference type="Proteomes" id="UP000053477">
    <property type="component" value="Unassembled WGS sequence"/>
</dbReference>
<dbReference type="InParanoid" id="A0A0H2RKH7"/>
<dbReference type="SUPFAM" id="SSF75304">
    <property type="entry name" value="Amidase signature (AS) enzymes"/>
    <property type="match status" value="1"/>
</dbReference>
<keyword evidence="5" id="KW-1185">Reference proteome</keyword>
<evidence type="ECO:0000256" key="1">
    <source>
        <dbReference type="SAM" id="SignalP"/>
    </source>
</evidence>
<accession>A0A0H2RKH7</accession>
<proteinExistence type="predicted"/>
<dbReference type="Pfam" id="PF26053">
    <property type="entry name" value="DUF8016"/>
    <property type="match status" value="1"/>
</dbReference>
<dbReference type="Pfam" id="PF01425">
    <property type="entry name" value="Amidase"/>
    <property type="match status" value="1"/>
</dbReference>
<organism evidence="4 5">
    <name type="scientific">Schizopora paradoxa</name>
    <dbReference type="NCBI Taxonomy" id="27342"/>
    <lineage>
        <taxon>Eukaryota</taxon>
        <taxon>Fungi</taxon>
        <taxon>Dikarya</taxon>
        <taxon>Basidiomycota</taxon>
        <taxon>Agaricomycotina</taxon>
        <taxon>Agaricomycetes</taxon>
        <taxon>Hymenochaetales</taxon>
        <taxon>Schizoporaceae</taxon>
        <taxon>Schizopora</taxon>
    </lineage>
</organism>
<feature type="chain" id="PRO_5005201570" evidence="1">
    <location>
        <begin position="20"/>
        <end position="640"/>
    </location>
</feature>
<feature type="domain" description="Scytalone dehydratase-like protein Arp1 N-terminal" evidence="3">
    <location>
        <begin position="52"/>
        <end position="155"/>
    </location>
</feature>
<feature type="signal peptide" evidence="1">
    <location>
        <begin position="1"/>
        <end position="19"/>
    </location>
</feature>
<dbReference type="InterPro" id="IPR023631">
    <property type="entry name" value="Amidase_dom"/>
</dbReference>
<gene>
    <name evidence="4" type="ORF">SCHPADRAFT_854006</name>
</gene>
<reference evidence="4 5" key="1">
    <citation type="submission" date="2015-04" db="EMBL/GenBank/DDBJ databases">
        <title>Complete genome sequence of Schizopora paradoxa KUC8140, a cosmopolitan wood degrader in East Asia.</title>
        <authorList>
            <consortium name="DOE Joint Genome Institute"/>
            <person name="Min B."/>
            <person name="Park H."/>
            <person name="Jang Y."/>
            <person name="Kim J.-J."/>
            <person name="Kim K.H."/>
            <person name="Pangilinan J."/>
            <person name="Lipzen A."/>
            <person name="Riley R."/>
            <person name="Grigoriev I.V."/>
            <person name="Spatafora J.W."/>
            <person name="Choi I.-G."/>
        </authorList>
    </citation>
    <scope>NUCLEOTIDE SEQUENCE [LARGE SCALE GENOMIC DNA]</scope>
    <source>
        <strain evidence="4 5">KUC8140</strain>
    </source>
</reference>
<evidence type="ECO:0000259" key="3">
    <source>
        <dbReference type="Pfam" id="PF26053"/>
    </source>
</evidence>
<sequence>MVSLQTALVLISIAAPALGRSAVSVTRTISIGNQLFYIPSEPVATLPVPPVNDEILPFAALSFNKTSISEDDISSTVSSWESIDDVFSDGFLQGVLLTHTGPGTASLSSSSKSFFAQNDVETVLLSGINPPTGIQTVKVSNLNLPPGPYILAKTPQGTSAVFRPLKLMFDDAQSFYKGTTVDSNGTFAVVSASGDTDSSPSIGVPSRAYTLTANPKTKPLAGVRTVVKDIYFLKGLAATCGNRAFYTTYGVQNATGPAVTRLLDLGAEIIGTAKTVQFANGDRATADWVDYHASFNSRGDGYGDPSGSSTGPGSAVCAHDWVDVGIGSDTGGSIRGPSDVNGIFGIRPSVGAISLDDVMPLSDILDTAGYMTRDPKLFQAFGKNWYAGSFESFPKFPTKIMLSTSFEHVSPAAMAIYNDFFSKLSNFLGATVQANFSIPNAWNATSGTGIPITTFLNATYPTLIAFHQWNVLGTKLFVDFAAQNEGRNPQINPAVLERWEFGQSRSTAEFNEEVLHQQTFENWTANNFLLANNQSCSDSLYLYPQSAGQYSSRETYFLGPSSPPFGFGDSRVAVHARSPDIVVPLGQIPFDSIISNKTEMVPVTVDIVARRGCDFVLLDLVGALADKGIITSVKSGRTAF</sequence>
<dbReference type="Gene3D" id="3.90.1300.10">
    <property type="entry name" value="Amidase signature (AS) domain"/>
    <property type="match status" value="1"/>
</dbReference>
<dbReference type="InterPro" id="IPR058329">
    <property type="entry name" value="Arp1_N"/>
</dbReference>
<protein>
    <submittedName>
        <fullName evidence="4">Amidase signature enzyme</fullName>
    </submittedName>
</protein>
<name>A0A0H2RKH7_9AGAM</name>
<dbReference type="STRING" id="27342.A0A0H2RKH7"/>
<feature type="domain" description="Amidase" evidence="2">
    <location>
        <begin position="214"/>
        <end position="374"/>
    </location>
</feature>
<evidence type="ECO:0000313" key="5">
    <source>
        <dbReference type="Proteomes" id="UP000053477"/>
    </source>
</evidence>
<dbReference type="EMBL" id="KQ085979">
    <property type="protein sequence ID" value="KLO12389.1"/>
    <property type="molecule type" value="Genomic_DNA"/>
</dbReference>
<evidence type="ECO:0000313" key="4">
    <source>
        <dbReference type="EMBL" id="KLO12389.1"/>
    </source>
</evidence>
<evidence type="ECO:0000259" key="2">
    <source>
        <dbReference type="Pfam" id="PF01425"/>
    </source>
</evidence>
<dbReference type="AlphaFoldDB" id="A0A0H2RKH7"/>
<dbReference type="InterPro" id="IPR036928">
    <property type="entry name" value="AS_sf"/>
</dbReference>